<reference evidence="2" key="1">
    <citation type="submission" date="2025-08" db="UniProtKB">
        <authorList>
            <consortium name="Ensembl"/>
        </authorList>
    </citation>
    <scope>IDENTIFICATION</scope>
</reference>
<dbReference type="Proteomes" id="UP001108240">
    <property type="component" value="Unplaced"/>
</dbReference>
<evidence type="ECO:0000313" key="3">
    <source>
        <dbReference type="Proteomes" id="UP001108240"/>
    </source>
</evidence>
<feature type="domain" description="Reverse transcriptase" evidence="1">
    <location>
        <begin position="362"/>
        <end position="634"/>
    </location>
</feature>
<organism evidence="2 3">
    <name type="scientific">Cyprinus carpio carpio</name>
    <dbReference type="NCBI Taxonomy" id="630221"/>
    <lineage>
        <taxon>Eukaryota</taxon>
        <taxon>Metazoa</taxon>
        <taxon>Chordata</taxon>
        <taxon>Craniata</taxon>
        <taxon>Vertebrata</taxon>
        <taxon>Euteleostomi</taxon>
        <taxon>Actinopterygii</taxon>
        <taxon>Neopterygii</taxon>
        <taxon>Teleostei</taxon>
        <taxon>Ostariophysi</taxon>
        <taxon>Cypriniformes</taxon>
        <taxon>Cyprinidae</taxon>
        <taxon>Cyprininae</taxon>
        <taxon>Cyprinus</taxon>
    </lineage>
</organism>
<dbReference type="InterPro" id="IPR043502">
    <property type="entry name" value="DNA/RNA_pol_sf"/>
</dbReference>
<protein>
    <recommendedName>
        <fullName evidence="1">Reverse transcriptase domain-containing protein</fullName>
    </recommendedName>
</protein>
<dbReference type="PANTHER" id="PTHR31635:SF196">
    <property type="entry name" value="REVERSE TRANSCRIPTASE DOMAIN-CONTAINING PROTEIN-RELATED"/>
    <property type="match status" value="1"/>
</dbReference>
<name>A0A9J8CZ46_CYPCA</name>
<dbReference type="CDD" id="cd01650">
    <property type="entry name" value="RT_nLTR_like"/>
    <property type="match status" value="1"/>
</dbReference>
<dbReference type="GeneTree" id="ENSGT00940000163630"/>
<evidence type="ECO:0000259" key="1">
    <source>
        <dbReference type="PROSITE" id="PS50878"/>
    </source>
</evidence>
<dbReference type="Ensembl" id="ENSCCRT00000195835.1">
    <property type="protein sequence ID" value="ENSCCRP00000170375.1"/>
    <property type="gene ID" value="ENSCCRG00000065576.1"/>
</dbReference>
<keyword evidence="3" id="KW-1185">Reference proteome</keyword>
<dbReference type="AlphaFoldDB" id="A0A9J8CZ46"/>
<dbReference type="SUPFAM" id="SSF56672">
    <property type="entry name" value="DNA/RNA polymerases"/>
    <property type="match status" value="2"/>
</dbReference>
<dbReference type="InterPro" id="IPR000477">
    <property type="entry name" value="RT_dom"/>
</dbReference>
<reference evidence="2" key="2">
    <citation type="submission" date="2025-09" db="UniProtKB">
        <authorList>
            <consortium name="Ensembl"/>
        </authorList>
    </citation>
    <scope>IDENTIFICATION</scope>
</reference>
<evidence type="ECO:0000313" key="2">
    <source>
        <dbReference type="Ensembl" id="ENSCCRP00000170375.1"/>
    </source>
</evidence>
<dbReference type="PANTHER" id="PTHR31635">
    <property type="entry name" value="REVERSE TRANSCRIPTASE DOMAIN-CONTAINING PROTEIN-RELATED"/>
    <property type="match status" value="1"/>
</dbReference>
<sequence length="1109" mass="126994">TPWYNEHTRTLKRAAQKMERSWRKTKLEVFQEELYKLVKSSKPTTCMLDPIPSKLLKEVLPEVIDPLLTIINSSLSLGYVPKTFKLAVIKPLIKKPQLDPKELVNYRPISNLPFLSKILEKVVSSQLYSFLEKNGICEDFQSGFRPYHSTETALLRVTNDLLLSSDRGCISLLVLLDLSAAFDTIDHTILLHRLEHFVGINGSTLAWTHLDSIINNKTQFCIQQLKYDQFHLSNKAGKYLANMLQYKKDKSLIPSILDTSGKTTQDPQEINNSFRHFYSSLYTNGTQPLQSEIDSFLNNLDLPSLTTEQANFLEQSITPEELIKALQSMQNNKSPGPDGLPAEFYKHFWDILSPTFNKLLTEIQTTCTIPTHMNTALITVFLKPNKDPTHPSSYRPLSLINTDLKIITKTLTTRIETVMHSLIHPDQTGFIKNRNAKDNIRRLFNLISIAQGQSQKTIVASLDAEKAFDKVNWTFLFTTLRKFGFGESFIQWITTLYTSPRAAVITNGITSPSFTLHQGTRQGCPLSPSLFAIFIEPLAAAIRQNNKIKGIQVNNSQHKISLYADDLLLYLQTPSQSLNEAFNVINKFSKVSHYKINWNKSTILPLLGDDVDSAAHDPSLPLNTGNIKYLGISISPRLSELYNLNYASLLKKIEDDYKRWNKLPLTLIGRIATIKMKILPQINYLFSMIPITPTDYWFKKINSLTTHFYWKNKKPRIALTTLQNTHSDPWLDLEQYLCSPNSIADLPFLPQSIKKLDFYHNITIATTLSAWWKTNKITKSPQAPCRFTPIWHNPDLRLYNKPIHFPKWQQNGITHLHHVFENYKFMSFPSIVQKFGIGRDQFLHYQQLKFLIQSKITLTNTLQPSKISYKLLEIGNHPRKLISKLYSLITSSNPTITLPKGKWESDLMLSSDPDFWTQICRNTFSMTTNTNLQLIQYKTIHRIHITQSKLFKMKLSDTDICSQCTSGSTDTYLHATWLCQPVHSLWTTLTNTLSSILDCRVPLSPALCLLGDTSETSIPSKYKTPVLVSLAIAKKIIFQNWKSKSSCHFSHWTNLITEFILTEETIAHKKNNIFAFKKTWNPLITFLQIQQLIRGGGGWAKKKTKKKTI</sequence>
<dbReference type="PROSITE" id="PS50878">
    <property type="entry name" value="RT_POL"/>
    <property type="match status" value="1"/>
</dbReference>
<accession>A0A9J8CZ46</accession>
<proteinExistence type="predicted"/>
<dbReference type="Pfam" id="PF00078">
    <property type="entry name" value="RVT_1"/>
    <property type="match status" value="2"/>
</dbReference>